<evidence type="ECO:0000256" key="1">
    <source>
        <dbReference type="ARBA" id="ARBA00004141"/>
    </source>
</evidence>
<comment type="subcellular location">
    <subcellularLocation>
        <location evidence="1">Membrane</location>
        <topology evidence="1">Multi-pass membrane protein</topology>
    </subcellularLocation>
</comment>
<dbReference type="SUPFAM" id="SSF81324">
    <property type="entry name" value="Voltage-gated potassium channels"/>
    <property type="match status" value="1"/>
</dbReference>
<feature type="transmembrane region" description="Helical" evidence="6">
    <location>
        <begin position="236"/>
        <end position="262"/>
    </location>
</feature>
<dbReference type="InterPro" id="IPR027359">
    <property type="entry name" value="Volt_channel_dom_sf"/>
</dbReference>
<evidence type="ECO:0000256" key="3">
    <source>
        <dbReference type="ARBA" id="ARBA00022989"/>
    </source>
</evidence>
<dbReference type="EMBL" id="GBEZ01020206">
    <property type="protein sequence ID" value="JAC66439.1"/>
    <property type="molecule type" value="Transcribed_RNA"/>
</dbReference>
<keyword evidence="3 6" id="KW-1133">Transmembrane helix</keyword>
<feature type="transmembrane region" description="Helical" evidence="6">
    <location>
        <begin position="195"/>
        <end position="216"/>
    </location>
</feature>
<dbReference type="GO" id="GO:0001518">
    <property type="term" value="C:voltage-gated sodium channel complex"/>
    <property type="evidence" value="ECO:0007669"/>
    <property type="project" value="TreeGrafter"/>
</dbReference>
<feature type="compositionally biased region" description="Basic and acidic residues" evidence="5">
    <location>
        <begin position="568"/>
        <end position="583"/>
    </location>
</feature>
<evidence type="ECO:0000256" key="2">
    <source>
        <dbReference type="ARBA" id="ARBA00022692"/>
    </source>
</evidence>
<evidence type="ECO:0000256" key="4">
    <source>
        <dbReference type="ARBA" id="ARBA00023136"/>
    </source>
</evidence>
<feature type="transmembrane region" description="Helical" evidence="6">
    <location>
        <begin position="128"/>
        <end position="148"/>
    </location>
</feature>
<feature type="domain" description="Ion transport" evidence="7">
    <location>
        <begin position="123"/>
        <end position="364"/>
    </location>
</feature>
<accession>A0A061R6N8</accession>
<dbReference type="Gene3D" id="1.10.287.70">
    <property type="match status" value="1"/>
</dbReference>
<dbReference type="GO" id="GO:0005248">
    <property type="term" value="F:voltage-gated sodium channel activity"/>
    <property type="evidence" value="ECO:0007669"/>
    <property type="project" value="TreeGrafter"/>
</dbReference>
<reference evidence="8" key="1">
    <citation type="submission" date="2014-05" db="EMBL/GenBank/DDBJ databases">
        <title>The transcriptome of the halophilic microalga Tetraselmis sp. GSL018 isolated from the Great Salt Lake, Utah.</title>
        <authorList>
            <person name="Jinkerson R.E."/>
            <person name="D'Adamo S."/>
            <person name="Posewitz M.C."/>
        </authorList>
    </citation>
    <scope>NUCLEOTIDE SEQUENCE</scope>
    <source>
        <strain evidence="8">GSL018</strain>
    </source>
</reference>
<evidence type="ECO:0000256" key="6">
    <source>
        <dbReference type="SAM" id="Phobius"/>
    </source>
</evidence>
<dbReference type="InterPro" id="IPR043203">
    <property type="entry name" value="VGCC_Ca_Na"/>
</dbReference>
<proteinExistence type="predicted"/>
<dbReference type="Gene3D" id="1.20.120.350">
    <property type="entry name" value="Voltage-gated potassium channels. Chain C"/>
    <property type="match status" value="1"/>
</dbReference>
<name>A0A061R6N8_9CHLO</name>
<sequence>MSEIEEAGNRKEADTAGGLSHVASSGYIPASIPRDLSPGAPHLAEAQHCEGETNRLLLDSREPPAQLLQGPKANGGGVVNAATDGGARNAATYLDPPDSFRPPLAAELYMKLTLLCLRLVTSKRFQNFITLVIIIASVLVGVQTYPSMENSSGLSLADDFVLYIFTAECVLKLLAVGLCPWEYIYDSDGLNFWNIFDFTVVVVCYLPLDASAVTVIRLFRLLRVLKLVRTLPELQILVMGLLGSLPSIFYVALLLCLVYYLFGIMCLSFLKDNDPVNFWDLQTTFLTLFRMSTLDDWADIMYTAMYGNDVVPCDEYRQDRCNNPSRKPVLASLFFVAFIVLSAFVVLNLFIGVIAQQMEEAKDRLTKENENRGNMAGTEDEFDEDERSAKLVYLRYDDLVDECERVLAEARDISVKLEALQLRMAQRHGSSGHHSGYDSWQRGSSLGYLSHRIEEEEGEEQDEESAMGEHHCQCGAGLACRFNGNCLGGLAGAYKQGPMNGHETCKDPVTVAKLLDEDMIWHVRSVGKEPLYTENSMSAPGANFASMDGSTGLVPGCVNGSVVFSSEPRGEDQRWRGEVEQDIRLLPYEPPEEQK</sequence>
<evidence type="ECO:0000313" key="8">
    <source>
        <dbReference type="EMBL" id="JAC66439.1"/>
    </source>
</evidence>
<keyword evidence="2 6" id="KW-0812">Transmembrane</keyword>
<evidence type="ECO:0000256" key="5">
    <source>
        <dbReference type="SAM" id="MobiDB-lite"/>
    </source>
</evidence>
<feature type="region of interest" description="Disordered" evidence="5">
    <location>
        <begin position="567"/>
        <end position="595"/>
    </location>
</feature>
<gene>
    <name evidence="8" type="ORF">TSPGSL018_13644</name>
</gene>
<keyword evidence="4 6" id="KW-0472">Membrane</keyword>
<organism evidence="8">
    <name type="scientific">Tetraselmis sp. GSL018</name>
    <dbReference type="NCBI Taxonomy" id="582737"/>
    <lineage>
        <taxon>Eukaryota</taxon>
        <taxon>Viridiplantae</taxon>
        <taxon>Chlorophyta</taxon>
        <taxon>core chlorophytes</taxon>
        <taxon>Chlorodendrophyceae</taxon>
        <taxon>Chlorodendrales</taxon>
        <taxon>Chlorodendraceae</taxon>
        <taxon>Tetraselmis</taxon>
    </lineage>
</organism>
<dbReference type="PANTHER" id="PTHR10037">
    <property type="entry name" value="VOLTAGE-GATED CATION CHANNEL CALCIUM AND SODIUM"/>
    <property type="match status" value="1"/>
</dbReference>
<dbReference type="Pfam" id="PF00520">
    <property type="entry name" value="Ion_trans"/>
    <property type="match status" value="1"/>
</dbReference>
<feature type="transmembrane region" description="Helical" evidence="6">
    <location>
        <begin position="329"/>
        <end position="355"/>
    </location>
</feature>
<dbReference type="PANTHER" id="PTHR10037:SF62">
    <property type="entry name" value="SODIUM CHANNEL PROTEIN 60E"/>
    <property type="match status" value="1"/>
</dbReference>
<dbReference type="InterPro" id="IPR005821">
    <property type="entry name" value="Ion_trans_dom"/>
</dbReference>
<protein>
    <submittedName>
        <fullName evidence="8">Ion transport protein</fullName>
    </submittedName>
</protein>
<dbReference type="AlphaFoldDB" id="A0A061R6N8"/>
<evidence type="ECO:0000259" key="7">
    <source>
        <dbReference type="Pfam" id="PF00520"/>
    </source>
</evidence>
<feature type="transmembrane region" description="Helical" evidence="6">
    <location>
        <begin position="160"/>
        <end position="183"/>
    </location>
</feature>